<dbReference type="Proteomes" id="UP000033774">
    <property type="component" value="Unassembled WGS sequence"/>
</dbReference>
<organism evidence="1 2">
    <name type="scientific">Elstera litoralis</name>
    <dbReference type="NCBI Taxonomy" id="552518"/>
    <lineage>
        <taxon>Bacteria</taxon>
        <taxon>Pseudomonadati</taxon>
        <taxon>Pseudomonadota</taxon>
        <taxon>Alphaproteobacteria</taxon>
        <taxon>Rhodospirillales</taxon>
        <taxon>Rhodospirillaceae</taxon>
        <taxon>Elstera</taxon>
    </lineage>
</organism>
<dbReference type="InterPro" id="IPR012349">
    <property type="entry name" value="Split_barrel_FMN-bd"/>
</dbReference>
<dbReference type="SUPFAM" id="SSF50475">
    <property type="entry name" value="FMN-binding split barrel"/>
    <property type="match status" value="1"/>
</dbReference>
<comment type="caution">
    <text evidence="1">The sequence shown here is derived from an EMBL/GenBank/DDBJ whole genome shotgun (WGS) entry which is preliminary data.</text>
</comment>
<evidence type="ECO:0000313" key="1">
    <source>
        <dbReference type="EMBL" id="KJV10431.1"/>
    </source>
</evidence>
<sequence length="211" mass="22207">MYVPPAFAETELTPLHAFIDAHPFALLITADGAGGAPLATPLPLIVAAAEGENGTLYGHFAKANPHGEQIFKSPSRAVFQGADAYISPGWYPSKQAHGKAVPTWNYSAVDVVGQAEPITEPDAMRALLSQLTAKFEAHRAEPWSLTDAPEAYIAAMLKGITAFKLPIAAIVGKIKLSQNRPPEDIAGVIAGLRGEGMPQAEAVADAMAKML</sequence>
<dbReference type="OrthoDB" id="9794948at2"/>
<accession>A0A0F3IUP8</accession>
<name>A0A0F3IUP8_9PROT</name>
<protein>
    <recommendedName>
        <fullName evidence="3">Transcriptional regulator</fullName>
    </recommendedName>
</protein>
<dbReference type="PIRSF" id="PIRSF010372">
    <property type="entry name" value="PaiB"/>
    <property type="match status" value="1"/>
</dbReference>
<dbReference type="PANTHER" id="PTHR35802:SF1">
    <property type="entry name" value="PROTEASE SYNTHASE AND SPORULATION PROTEIN PAI 2"/>
    <property type="match status" value="1"/>
</dbReference>
<dbReference type="PANTHER" id="PTHR35802">
    <property type="entry name" value="PROTEASE SYNTHASE AND SPORULATION PROTEIN PAI 2"/>
    <property type="match status" value="1"/>
</dbReference>
<proteinExistence type="predicted"/>
<reference evidence="1 2" key="1">
    <citation type="submission" date="2015-03" db="EMBL/GenBank/DDBJ databases">
        <title>Draft genome sequence of Elstera litoralis.</title>
        <authorList>
            <person name="Rahalkar M.C."/>
            <person name="Dhakephalkar P.K."/>
            <person name="Pore S.D."/>
            <person name="Arora P."/>
            <person name="Kapse N.G."/>
            <person name="Pandit P.S."/>
        </authorList>
    </citation>
    <scope>NUCLEOTIDE SEQUENCE [LARGE SCALE GENOMIC DNA]</scope>
    <source>
        <strain evidence="1 2">Dia-1</strain>
    </source>
</reference>
<dbReference type="AlphaFoldDB" id="A0A0F3IUP8"/>
<dbReference type="EMBL" id="LAJY01000096">
    <property type="protein sequence ID" value="KJV10431.1"/>
    <property type="molecule type" value="Genomic_DNA"/>
</dbReference>
<dbReference type="InterPro" id="IPR007396">
    <property type="entry name" value="TR_PAI2-type"/>
</dbReference>
<dbReference type="Pfam" id="PF04299">
    <property type="entry name" value="FMN_bind_2"/>
    <property type="match status" value="1"/>
</dbReference>
<evidence type="ECO:0008006" key="3">
    <source>
        <dbReference type="Google" id="ProtNLM"/>
    </source>
</evidence>
<dbReference type="PATRIC" id="fig|552518.3.peg.4888"/>
<dbReference type="Gene3D" id="2.30.110.10">
    <property type="entry name" value="Electron Transport, Fmn-binding Protein, Chain A"/>
    <property type="match status" value="1"/>
</dbReference>
<dbReference type="RefSeq" id="WP_045774872.1">
    <property type="nucleotide sequence ID" value="NZ_LAJY01000096.1"/>
</dbReference>
<evidence type="ECO:0000313" key="2">
    <source>
        <dbReference type="Proteomes" id="UP000033774"/>
    </source>
</evidence>
<gene>
    <name evidence="1" type="ORF">VZ95_04860</name>
</gene>
<keyword evidence="2" id="KW-1185">Reference proteome</keyword>